<dbReference type="Pfam" id="PF03170">
    <property type="entry name" value="BcsB"/>
    <property type="match status" value="1"/>
</dbReference>
<evidence type="ECO:0000256" key="1">
    <source>
        <dbReference type="ARBA" id="ARBA00002057"/>
    </source>
</evidence>
<protein>
    <recommendedName>
        <fullName evidence="6 15">Cyclic di-GMP-binding protein</fullName>
    </recommendedName>
    <alternativeName>
        <fullName evidence="14 15">Cellulose synthase regulatory subunit</fullName>
    </alternativeName>
</protein>
<feature type="transmembrane region" description="Helical" evidence="15">
    <location>
        <begin position="248"/>
        <end position="269"/>
    </location>
</feature>
<proteinExistence type="inferred from homology"/>
<dbReference type="InterPro" id="IPR003920">
    <property type="entry name" value="Cell_synth_B"/>
</dbReference>
<keyword evidence="8 15" id="KW-0997">Cell inner membrane</keyword>
<dbReference type="GO" id="GO:0030244">
    <property type="term" value="P:cellulose biosynthetic process"/>
    <property type="evidence" value="ECO:0007669"/>
    <property type="project" value="UniProtKB-KW"/>
</dbReference>
<comment type="function">
    <text evidence="1 15">Binds the cellulose synthase activator, bis-(3'-5') cyclic diguanylic acid (c-di-GMP).</text>
</comment>
<dbReference type="PANTHER" id="PTHR39083">
    <property type="entry name" value="CYCLIC DI-GMP-BINDING PROTEIN"/>
    <property type="match status" value="1"/>
</dbReference>
<evidence type="ECO:0000256" key="12">
    <source>
        <dbReference type="ARBA" id="ARBA00022989"/>
    </source>
</evidence>
<dbReference type="InterPro" id="IPR018513">
    <property type="entry name" value="Cell_synthase_bac"/>
</dbReference>
<name>A0A7Y1FB75_PSEVE</name>
<evidence type="ECO:0000256" key="2">
    <source>
        <dbReference type="ARBA" id="ARBA00004377"/>
    </source>
</evidence>
<keyword evidence="11 15" id="KW-0135">Cellulose biosynthesis</keyword>
<keyword evidence="7 15" id="KW-1003">Cell membrane</keyword>
<evidence type="ECO:0000256" key="7">
    <source>
        <dbReference type="ARBA" id="ARBA00022475"/>
    </source>
</evidence>
<keyword evidence="9 15" id="KW-0973">c-di-GMP</keyword>
<evidence type="ECO:0000256" key="14">
    <source>
        <dbReference type="ARBA" id="ARBA00033444"/>
    </source>
</evidence>
<comment type="subcellular location">
    <subcellularLocation>
        <location evidence="2">Cell inner membrane</location>
        <topology evidence="2">Single-pass membrane protein</topology>
    </subcellularLocation>
</comment>
<evidence type="ECO:0000256" key="11">
    <source>
        <dbReference type="ARBA" id="ARBA00022916"/>
    </source>
</evidence>
<dbReference type="Proteomes" id="UP000537729">
    <property type="component" value="Unassembled WGS sequence"/>
</dbReference>
<keyword evidence="10 15" id="KW-0812">Transmembrane</keyword>
<accession>A0A7Y1FB75</accession>
<dbReference type="AlphaFoldDB" id="A0A7Y1FB75"/>
<dbReference type="PANTHER" id="PTHR39083:SF1">
    <property type="entry name" value="CYCLIC DI-GMP-BINDING PROTEIN"/>
    <property type="match status" value="1"/>
</dbReference>
<sequence length="281" mass="30914">MTEPACTQAVIDDQSTIDMSGYHHYIAMPDLSAFARSGFPYSRMADLSETVVVVPAKSGATQISTYLEMLAAISARSGYPAMGLRLSDNWGEAAKLDADLLVLGSFAPEMRGNRDMNLLLDHSRDWLLQSSNAPENREAIHNADVNDPRNQPASRVEVSAKGPIAAIIGMQSPCHDQRSVVALLASEEGDYQLLRETLNDSGKMDAVAGSVVMIRSSGVNGQMVGDQYFVGNLPWWLMLWFKLSEHPILLAVMAVTGVLLTSFLIWRVLRWAGRRRLAYEQ</sequence>
<comment type="similarity">
    <text evidence="4 15">Belongs to the AcsB/BcsB family.</text>
</comment>
<reference evidence="16 17" key="1">
    <citation type="journal article" date="2020" name="Front. Microbiol.">
        <title>Genetic Organization of the aprX-lipA2 Operon Affects the Proteolytic Potential of Pseudomonas Species in Milk.</title>
        <authorList>
            <person name="Maier C."/>
            <person name="Huptas C."/>
            <person name="von Neubeck M."/>
            <person name="Scherer S."/>
            <person name="Wenning M."/>
            <person name="Lucking G."/>
        </authorList>
    </citation>
    <scope>NUCLEOTIDE SEQUENCE [LARGE SCALE GENOMIC DNA]</scope>
    <source>
        <strain evidence="16 17">DSM 16272</strain>
    </source>
</reference>
<evidence type="ECO:0000256" key="10">
    <source>
        <dbReference type="ARBA" id="ARBA00022692"/>
    </source>
</evidence>
<dbReference type="PRINTS" id="PR01440">
    <property type="entry name" value="CELLSNTHASEB"/>
</dbReference>
<evidence type="ECO:0000256" key="15">
    <source>
        <dbReference type="RuleBase" id="RU365021"/>
    </source>
</evidence>
<evidence type="ECO:0000256" key="8">
    <source>
        <dbReference type="ARBA" id="ARBA00022519"/>
    </source>
</evidence>
<evidence type="ECO:0000256" key="9">
    <source>
        <dbReference type="ARBA" id="ARBA00022636"/>
    </source>
</evidence>
<dbReference type="GO" id="GO:0005886">
    <property type="term" value="C:plasma membrane"/>
    <property type="evidence" value="ECO:0007669"/>
    <property type="project" value="UniProtKB-SubCell"/>
</dbReference>
<comment type="subunit">
    <text evidence="5 15">Tightly associated with the cellulose synthase catalytic subunit.</text>
</comment>
<keyword evidence="12 15" id="KW-1133">Transmembrane helix</keyword>
<gene>
    <name evidence="16" type="ORF">HBO38_26385</name>
</gene>
<organism evidence="16 17">
    <name type="scientific">Pseudomonas veronii</name>
    <dbReference type="NCBI Taxonomy" id="76761"/>
    <lineage>
        <taxon>Bacteria</taxon>
        <taxon>Pseudomonadati</taxon>
        <taxon>Pseudomonadota</taxon>
        <taxon>Gammaproteobacteria</taxon>
        <taxon>Pseudomonadales</taxon>
        <taxon>Pseudomonadaceae</taxon>
        <taxon>Pseudomonas</taxon>
    </lineage>
</organism>
<evidence type="ECO:0000256" key="5">
    <source>
        <dbReference type="ARBA" id="ARBA00011437"/>
    </source>
</evidence>
<evidence type="ECO:0000313" key="16">
    <source>
        <dbReference type="EMBL" id="NMY11918.1"/>
    </source>
</evidence>
<dbReference type="EMBL" id="JAAQWG010000048">
    <property type="protein sequence ID" value="NMY11918.1"/>
    <property type="molecule type" value="Genomic_DNA"/>
</dbReference>
<comment type="caution">
    <text evidence="16">The sequence shown here is derived from an EMBL/GenBank/DDBJ whole genome shotgun (WGS) entry which is preliminary data.</text>
</comment>
<evidence type="ECO:0000256" key="6">
    <source>
        <dbReference type="ARBA" id="ARBA00021844"/>
    </source>
</evidence>
<dbReference type="GO" id="GO:0006011">
    <property type="term" value="P:UDP-alpha-D-glucose metabolic process"/>
    <property type="evidence" value="ECO:0007669"/>
    <property type="project" value="InterPro"/>
</dbReference>
<keyword evidence="13 15" id="KW-0472">Membrane</keyword>
<comment type="pathway">
    <text evidence="3 15">Glycan metabolism; bacterial cellulose biosynthesis.</text>
</comment>
<evidence type="ECO:0000256" key="4">
    <source>
        <dbReference type="ARBA" id="ARBA00010714"/>
    </source>
</evidence>
<evidence type="ECO:0000256" key="13">
    <source>
        <dbReference type="ARBA" id="ARBA00023136"/>
    </source>
</evidence>
<evidence type="ECO:0000256" key="3">
    <source>
        <dbReference type="ARBA" id="ARBA00005186"/>
    </source>
</evidence>
<evidence type="ECO:0000313" key="17">
    <source>
        <dbReference type="Proteomes" id="UP000537729"/>
    </source>
</evidence>
<dbReference type="UniPathway" id="UPA00694"/>